<protein>
    <recommendedName>
        <fullName evidence="2">Putative restriction endonuclease domain-containing protein</fullName>
    </recommendedName>
</protein>
<dbReference type="Gene3D" id="3.90.1570.10">
    <property type="entry name" value="tt1808, chain A"/>
    <property type="match status" value="1"/>
</dbReference>
<reference evidence="3 4" key="1">
    <citation type="submission" date="2016-01" db="EMBL/GenBank/DDBJ databases">
        <title>Complete genome and mega plasmid sequence of Sphingomonas panacis DCY99 elicits systemic resistance in rice to Xanthomonas oryzae.</title>
        <authorList>
            <person name="Kim Y.J."/>
            <person name="Yang D.C."/>
            <person name="Sing P."/>
        </authorList>
    </citation>
    <scope>NUCLEOTIDE SEQUENCE [LARGE SCALE GENOMIC DNA]</scope>
    <source>
        <strain evidence="3 4">DCY99</strain>
    </source>
</reference>
<dbReference type="KEGG" id="span:AWL63_01295"/>
<proteinExistence type="predicted"/>
<dbReference type="InterPro" id="IPR012296">
    <property type="entry name" value="Nuclease_put_TT1808"/>
</dbReference>
<dbReference type="PANTHER" id="PTHR35400:SF3">
    <property type="entry name" value="SLL1072 PROTEIN"/>
    <property type="match status" value="1"/>
</dbReference>
<feature type="domain" description="Putative restriction endonuclease" evidence="2">
    <location>
        <begin position="19"/>
        <end position="172"/>
    </location>
</feature>
<evidence type="ECO:0000313" key="4">
    <source>
        <dbReference type="Proteomes" id="UP000094256"/>
    </source>
</evidence>
<evidence type="ECO:0000259" key="2">
    <source>
        <dbReference type="Pfam" id="PF05685"/>
    </source>
</evidence>
<dbReference type="InterPro" id="IPR011335">
    <property type="entry name" value="Restrct_endonuc-II-like"/>
</dbReference>
<dbReference type="PANTHER" id="PTHR35400">
    <property type="entry name" value="SLR1083 PROTEIN"/>
    <property type="match status" value="1"/>
</dbReference>
<keyword evidence="1" id="KW-1133">Transmembrane helix</keyword>
<dbReference type="CDD" id="cd06260">
    <property type="entry name" value="DUF820-like"/>
    <property type="match status" value="1"/>
</dbReference>
<dbReference type="OrthoDB" id="196625at2"/>
<dbReference type="RefSeq" id="WP_069203401.1">
    <property type="nucleotide sequence ID" value="NZ_CP014168.1"/>
</dbReference>
<dbReference type="AlphaFoldDB" id="A0A1B3Z5Y1"/>
<keyword evidence="4" id="KW-1185">Reference proteome</keyword>
<gene>
    <name evidence="3" type="ORF">AWL63_01295</name>
</gene>
<name>A0A1B3Z5Y1_9SPHN</name>
<keyword evidence="1" id="KW-0472">Membrane</keyword>
<keyword evidence="1" id="KW-0812">Transmembrane</keyword>
<feature type="transmembrane region" description="Helical" evidence="1">
    <location>
        <begin position="58"/>
        <end position="79"/>
    </location>
</feature>
<dbReference type="InterPro" id="IPR008538">
    <property type="entry name" value="Uma2"/>
</dbReference>
<dbReference type="Pfam" id="PF05685">
    <property type="entry name" value="Uma2"/>
    <property type="match status" value="1"/>
</dbReference>
<organism evidence="3 4">
    <name type="scientific">Sphingomonas panacis</name>
    <dbReference type="NCBI Taxonomy" id="1560345"/>
    <lineage>
        <taxon>Bacteria</taxon>
        <taxon>Pseudomonadati</taxon>
        <taxon>Pseudomonadota</taxon>
        <taxon>Alphaproteobacteria</taxon>
        <taxon>Sphingomonadales</taxon>
        <taxon>Sphingomonadaceae</taxon>
        <taxon>Sphingomonas</taxon>
    </lineage>
</organism>
<dbReference type="Proteomes" id="UP000094256">
    <property type="component" value="Chromosome"/>
</dbReference>
<dbReference type="EMBL" id="CP014168">
    <property type="protein sequence ID" value="AOH82816.1"/>
    <property type="molecule type" value="Genomic_DNA"/>
</dbReference>
<dbReference type="STRING" id="1560345.AWL63_01295"/>
<evidence type="ECO:0000313" key="3">
    <source>
        <dbReference type="EMBL" id="AOH82816.1"/>
    </source>
</evidence>
<accession>A0A1B3Z5Y1</accession>
<sequence length="181" mass="19532">MTAPLPVKTDFKARFTNAEFLRMCAVDAFPDMKIELVDGQLERHDLAMNRHAMLQGRVWFALAGAIDAAVLLGTVGIILGDDTVVACDGAVLRKPITGNRMLVPDDIALVMEVAETTIARDMGMKRIKYASAGIAAYWVIDGARSVVHVFTEPVDGDYAEINTVRFGQPLTVPGAGTIVVD</sequence>
<evidence type="ECO:0000256" key="1">
    <source>
        <dbReference type="SAM" id="Phobius"/>
    </source>
</evidence>
<dbReference type="SUPFAM" id="SSF52980">
    <property type="entry name" value="Restriction endonuclease-like"/>
    <property type="match status" value="1"/>
</dbReference>